<dbReference type="STRING" id="1325564.NSJP_3405"/>
<dbReference type="Proteomes" id="UP000192042">
    <property type="component" value="Chromosome I"/>
</dbReference>
<evidence type="ECO:0000256" key="1">
    <source>
        <dbReference type="ARBA" id="ARBA00022714"/>
    </source>
</evidence>
<evidence type="ECO:0000256" key="5">
    <source>
        <dbReference type="ARBA" id="ARBA00034078"/>
    </source>
</evidence>
<keyword evidence="1" id="KW-0001">2Fe-2S</keyword>
<dbReference type="InterPro" id="IPR017941">
    <property type="entry name" value="Rieske_2Fe-2S"/>
</dbReference>
<dbReference type="EMBL" id="LT828648">
    <property type="protein sequence ID" value="SLM49572.1"/>
    <property type="molecule type" value="Genomic_DNA"/>
</dbReference>
<accession>A0A1W1I9A8</accession>
<dbReference type="PANTHER" id="PTHR21496:SF0">
    <property type="entry name" value="RIESKE DOMAIN-CONTAINING PROTEIN"/>
    <property type="match status" value="1"/>
</dbReference>
<evidence type="ECO:0000313" key="9">
    <source>
        <dbReference type="Proteomes" id="UP000192042"/>
    </source>
</evidence>
<comment type="cofactor">
    <cofactor evidence="5">
        <name>[2Fe-2S] cluster</name>
        <dbReference type="ChEBI" id="CHEBI:190135"/>
    </cofactor>
</comment>
<dbReference type="GO" id="GO:0051213">
    <property type="term" value="F:dioxygenase activity"/>
    <property type="evidence" value="ECO:0007669"/>
    <property type="project" value="UniProtKB-KW"/>
</dbReference>
<evidence type="ECO:0000256" key="6">
    <source>
        <dbReference type="ARBA" id="ARBA00038001"/>
    </source>
</evidence>
<dbReference type="SUPFAM" id="SSF50022">
    <property type="entry name" value="ISP domain"/>
    <property type="match status" value="1"/>
</dbReference>
<evidence type="ECO:0000256" key="4">
    <source>
        <dbReference type="ARBA" id="ARBA00023014"/>
    </source>
</evidence>
<evidence type="ECO:0000256" key="3">
    <source>
        <dbReference type="ARBA" id="ARBA00023004"/>
    </source>
</evidence>
<dbReference type="GO" id="GO:0046872">
    <property type="term" value="F:metal ion binding"/>
    <property type="evidence" value="ECO:0007669"/>
    <property type="project" value="UniProtKB-KW"/>
</dbReference>
<dbReference type="OrthoDB" id="9795104at2"/>
<evidence type="ECO:0000259" key="7">
    <source>
        <dbReference type="PROSITE" id="PS51296"/>
    </source>
</evidence>
<keyword evidence="2" id="KW-0479">Metal-binding</keyword>
<dbReference type="GO" id="GO:0051537">
    <property type="term" value="F:2 iron, 2 sulfur cluster binding"/>
    <property type="evidence" value="ECO:0007669"/>
    <property type="project" value="UniProtKB-KW"/>
</dbReference>
<dbReference type="PROSITE" id="PS51296">
    <property type="entry name" value="RIESKE"/>
    <property type="match status" value="1"/>
</dbReference>
<name>A0A1W1I9A8_9BACT</name>
<dbReference type="Gene3D" id="2.102.10.10">
    <property type="entry name" value="Rieske [2Fe-2S] iron-sulphur domain"/>
    <property type="match status" value="1"/>
</dbReference>
<keyword evidence="8" id="KW-0223">Dioxygenase</keyword>
<sequence>MGEFVRVAGSGDIKPGHGIVAEAQGKAIALFNVDGVFHAIDNTCIHRGGPLGEGDVEGEVVTCPWHGWQFNVTTGTCVNNPSGKVEVYQVKVDGSDVKVLL</sequence>
<reference evidence="8 9" key="1">
    <citation type="submission" date="2017-03" db="EMBL/GenBank/DDBJ databases">
        <authorList>
            <person name="Afonso C.L."/>
            <person name="Miller P.J."/>
            <person name="Scott M.A."/>
            <person name="Spackman E."/>
            <person name="Goraichik I."/>
            <person name="Dimitrov K.M."/>
            <person name="Suarez D.L."/>
            <person name="Swayne D.E."/>
        </authorList>
    </citation>
    <scope>NUCLEOTIDE SEQUENCE [LARGE SCALE GENOMIC DNA]</scope>
    <source>
        <strain evidence="8">Genome sequencing of Nitrospira japonica strain NJ11</strain>
    </source>
</reference>
<dbReference type="KEGG" id="nja:NSJP_3405"/>
<organism evidence="8 9">
    <name type="scientific">Nitrospira japonica</name>
    <dbReference type="NCBI Taxonomy" id="1325564"/>
    <lineage>
        <taxon>Bacteria</taxon>
        <taxon>Pseudomonadati</taxon>
        <taxon>Nitrospirota</taxon>
        <taxon>Nitrospiria</taxon>
        <taxon>Nitrospirales</taxon>
        <taxon>Nitrospiraceae</taxon>
        <taxon>Nitrospira</taxon>
    </lineage>
</organism>
<keyword evidence="8" id="KW-0560">Oxidoreductase</keyword>
<evidence type="ECO:0000256" key="2">
    <source>
        <dbReference type="ARBA" id="ARBA00022723"/>
    </source>
</evidence>
<feature type="domain" description="Rieske" evidence="7">
    <location>
        <begin position="5"/>
        <end position="99"/>
    </location>
</feature>
<dbReference type="Pfam" id="PF00355">
    <property type="entry name" value="Rieske"/>
    <property type="match status" value="1"/>
</dbReference>
<keyword evidence="4" id="KW-0411">Iron-sulfur</keyword>
<proteinExistence type="inferred from homology"/>
<protein>
    <submittedName>
        <fullName evidence="8">Dioxygenase, ferredoxin subunit</fullName>
    </submittedName>
</protein>
<keyword evidence="3" id="KW-0408">Iron</keyword>
<dbReference type="InterPro" id="IPR036922">
    <property type="entry name" value="Rieske_2Fe-2S_sf"/>
</dbReference>
<gene>
    <name evidence="8" type="ORF">NSJP_3405</name>
</gene>
<dbReference type="PANTHER" id="PTHR21496">
    <property type="entry name" value="FERREDOXIN-RELATED"/>
    <property type="match status" value="1"/>
</dbReference>
<comment type="similarity">
    <text evidence="6">Belongs to the bacterial ring-hydroxylating dioxygenase ferredoxin component family.</text>
</comment>
<dbReference type="AlphaFoldDB" id="A0A1W1I9A8"/>
<keyword evidence="9" id="KW-1185">Reference proteome</keyword>
<evidence type="ECO:0000313" key="8">
    <source>
        <dbReference type="EMBL" id="SLM49572.1"/>
    </source>
</evidence>
<dbReference type="RefSeq" id="WP_080887771.1">
    <property type="nucleotide sequence ID" value="NZ_LT828648.1"/>
</dbReference>